<evidence type="ECO:0000256" key="8">
    <source>
        <dbReference type="ARBA" id="ARBA00023288"/>
    </source>
</evidence>
<dbReference type="GO" id="GO:0098552">
    <property type="term" value="C:side of membrane"/>
    <property type="evidence" value="ECO:0007669"/>
    <property type="project" value="UniProtKB-KW"/>
</dbReference>
<evidence type="ECO:0000256" key="3">
    <source>
        <dbReference type="ARBA" id="ARBA00010031"/>
    </source>
</evidence>
<evidence type="ECO:0000256" key="2">
    <source>
        <dbReference type="ARBA" id="ARBA00004613"/>
    </source>
</evidence>
<feature type="region of interest" description="Disordered" evidence="9">
    <location>
        <begin position="194"/>
        <end position="217"/>
    </location>
</feature>
<evidence type="ECO:0000313" key="13">
    <source>
        <dbReference type="Proteomes" id="UP001175000"/>
    </source>
</evidence>
<evidence type="ECO:0000256" key="1">
    <source>
        <dbReference type="ARBA" id="ARBA00004589"/>
    </source>
</evidence>
<dbReference type="GO" id="GO:0005576">
    <property type="term" value="C:extracellular region"/>
    <property type="evidence" value="ECO:0007669"/>
    <property type="project" value="UniProtKB-SubCell"/>
</dbReference>
<dbReference type="AlphaFoldDB" id="A0AA40BU02"/>
<evidence type="ECO:0000256" key="5">
    <source>
        <dbReference type="ARBA" id="ARBA00022622"/>
    </source>
</evidence>
<comment type="caution">
    <text evidence="12">The sequence shown here is derived from an EMBL/GenBank/DDBJ whole genome shotgun (WGS) entry which is preliminary data.</text>
</comment>
<keyword evidence="10" id="KW-0472">Membrane</keyword>
<keyword evidence="6" id="KW-0732">Signal</keyword>
<comment type="subcellular location">
    <subcellularLocation>
        <location evidence="1">Membrane</location>
        <topology evidence="1">Lipid-anchor</topology>
        <topology evidence="1">GPI-anchor</topology>
    </subcellularLocation>
    <subcellularLocation>
        <location evidence="2">Secreted</location>
    </subcellularLocation>
</comment>
<feature type="transmembrane region" description="Helical" evidence="10">
    <location>
        <begin position="12"/>
        <end position="30"/>
    </location>
</feature>
<evidence type="ECO:0000256" key="7">
    <source>
        <dbReference type="ARBA" id="ARBA00023157"/>
    </source>
</evidence>
<name>A0AA40BU02_9PEZI</name>
<keyword evidence="10" id="KW-0812">Transmembrane</keyword>
<keyword evidence="5" id="KW-0336">GPI-anchor</keyword>
<keyword evidence="4" id="KW-0964">Secreted</keyword>
<proteinExistence type="inferred from homology"/>
<evidence type="ECO:0000256" key="10">
    <source>
        <dbReference type="SAM" id="Phobius"/>
    </source>
</evidence>
<evidence type="ECO:0000256" key="4">
    <source>
        <dbReference type="ARBA" id="ARBA00022525"/>
    </source>
</evidence>
<protein>
    <recommendedName>
        <fullName evidence="11">CFEM domain-containing protein</fullName>
    </recommendedName>
</protein>
<dbReference type="InterPro" id="IPR008427">
    <property type="entry name" value="Extracellular_membr_CFEM_dom"/>
</dbReference>
<comment type="similarity">
    <text evidence="3">Belongs to the RBT5 family.</text>
</comment>
<evidence type="ECO:0000313" key="12">
    <source>
        <dbReference type="EMBL" id="KAK0613583.1"/>
    </source>
</evidence>
<keyword evidence="8" id="KW-0449">Lipoprotein</keyword>
<dbReference type="Pfam" id="PF05730">
    <property type="entry name" value="CFEM"/>
    <property type="match status" value="1"/>
</dbReference>
<evidence type="ECO:0000256" key="6">
    <source>
        <dbReference type="ARBA" id="ARBA00022729"/>
    </source>
</evidence>
<evidence type="ECO:0000256" key="9">
    <source>
        <dbReference type="SAM" id="MobiDB-lite"/>
    </source>
</evidence>
<keyword evidence="13" id="KW-1185">Reference proteome</keyword>
<reference evidence="12" key="1">
    <citation type="submission" date="2023-06" db="EMBL/GenBank/DDBJ databases">
        <title>Genome-scale phylogeny and comparative genomics of the fungal order Sordariales.</title>
        <authorList>
            <consortium name="Lawrence Berkeley National Laboratory"/>
            <person name="Hensen N."/>
            <person name="Bonometti L."/>
            <person name="Westerberg I."/>
            <person name="Brannstrom I.O."/>
            <person name="Guillou S."/>
            <person name="Cros-Aarteil S."/>
            <person name="Calhoun S."/>
            <person name="Haridas S."/>
            <person name="Kuo A."/>
            <person name="Mondo S."/>
            <person name="Pangilinan J."/>
            <person name="Riley R."/>
            <person name="Labutti K."/>
            <person name="Andreopoulos B."/>
            <person name="Lipzen A."/>
            <person name="Chen C."/>
            <person name="Yanf M."/>
            <person name="Daum C."/>
            <person name="Ng V."/>
            <person name="Clum A."/>
            <person name="Steindorff A."/>
            <person name="Ohm R."/>
            <person name="Martin F."/>
            <person name="Silar P."/>
            <person name="Natvig D."/>
            <person name="Lalanne C."/>
            <person name="Gautier V."/>
            <person name="Ament-Velasquez S.L."/>
            <person name="Kruys A."/>
            <person name="Hutchinson M.I."/>
            <person name="Powell A.J."/>
            <person name="Barry K."/>
            <person name="Miller A.N."/>
            <person name="Grigoriev I.V."/>
            <person name="Debuchy R."/>
            <person name="Gladieux P."/>
            <person name="Thoren M.H."/>
            <person name="Johannesson H."/>
        </authorList>
    </citation>
    <scope>NUCLEOTIDE SEQUENCE</scope>
    <source>
        <strain evidence="12">CBS 606.72</strain>
    </source>
</reference>
<organism evidence="12 13">
    <name type="scientific">Immersiella caudata</name>
    <dbReference type="NCBI Taxonomy" id="314043"/>
    <lineage>
        <taxon>Eukaryota</taxon>
        <taxon>Fungi</taxon>
        <taxon>Dikarya</taxon>
        <taxon>Ascomycota</taxon>
        <taxon>Pezizomycotina</taxon>
        <taxon>Sordariomycetes</taxon>
        <taxon>Sordariomycetidae</taxon>
        <taxon>Sordariales</taxon>
        <taxon>Lasiosphaeriaceae</taxon>
        <taxon>Immersiella</taxon>
    </lineage>
</organism>
<accession>A0AA40BU02</accession>
<keyword evidence="5" id="KW-0325">Glycoprotein</keyword>
<gene>
    <name evidence="12" type="ORF">B0T14DRAFT_499040</name>
</gene>
<sequence length="217" mass="23740">MDDPKGHRQVASVAWLMIRMIFLTIVAEICDAQKYRNYYVDLGGFPECAAANCITSRQLSPSRLGCLEANLTTDCFCSTAVTPLACAPSGPSDEDNCWFELEDWFAGVCGKAGRTAPVIAASGVPACIHDCVFFWLASQGCRTRTRNCFCALPRRVTVDAAEGCLSRNCSSSEQNTFKPAVWRDTICTLGPADASGGEHHDSKLPKWTPLRYREKSP</sequence>
<keyword evidence="10" id="KW-1133">Transmembrane helix</keyword>
<feature type="domain" description="CFEM" evidence="11">
    <location>
        <begin position="121"/>
        <end position="181"/>
    </location>
</feature>
<evidence type="ECO:0000259" key="11">
    <source>
        <dbReference type="Pfam" id="PF05730"/>
    </source>
</evidence>
<keyword evidence="7" id="KW-1015">Disulfide bond</keyword>
<dbReference type="EMBL" id="JAULSU010000006">
    <property type="protein sequence ID" value="KAK0613583.1"/>
    <property type="molecule type" value="Genomic_DNA"/>
</dbReference>
<dbReference type="Proteomes" id="UP001175000">
    <property type="component" value="Unassembled WGS sequence"/>
</dbReference>